<reference evidence="6 7" key="1">
    <citation type="submission" date="2016-04" db="EMBL/GenBank/DDBJ databases">
        <title>Complete genome sequence of natural rubber-degrading, novel Gram-negative bacterium, Rhizobacter gummiphilus strain NS21.</title>
        <authorList>
            <person name="Tabata M."/>
            <person name="Kasai D."/>
            <person name="Fukuda M."/>
        </authorList>
    </citation>
    <scope>NUCLEOTIDE SEQUENCE [LARGE SCALE GENOMIC DNA]</scope>
    <source>
        <strain evidence="6 7">NS21</strain>
    </source>
</reference>
<keyword evidence="5" id="KW-0695">RNA-directed DNA polymerase</keyword>
<evidence type="ECO:0000313" key="6">
    <source>
        <dbReference type="EMBL" id="ARN18455.1"/>
    </source>
</evidence>
<dbReference type="InterPro" id="IPR000477">
    <property type="entry name" value="RT_dom"/>
</dbReference>
<dbReference type="Pfam" id="PF00078">
    <property type="entry name" value="RVT_1"/>
    <property type="match status" value="1"/>
</dbReference>
<dbReference type="CDD" id="cd03487">
    <property type="entry name" value="RT_Bac_retron_II"/>
    <property type="match status" value="1"/>
</dbReference>
<dbReference type="EMBL" id="CP015118">
    <property type="protein sequence ID" value="ARN18455.1"/>
    <property type="molecule type" value="Genomic_DNA"/>
</dbReference>
<dbReference type="InterPro" id="IPR000123">
    <property type="entry name" value="Reverse_transcriptase_msDNA"/>
</dbReference>
<dbReference type="AlphaFoldDB" id="A0A1W6L2E1"/>
<dbReference type="Proteomes" id="UP000193427">
    <property type="component" value="Chromosome"/>
</dbReference>
<dbReference type="PRINTS" id="PR00866">
    <property type="entry name" value="RNADNAPOLMS"/>
</dbReference>
<evidence type="ECO:0000256" key="5">
    <source>
        <dbReference type="ARBA" id="ARBA00022918"/>
    </source>
</evidence>
<evidence type="ECO:0000256" key="4">
    <source>
        <dbReference type="ARBA" id="ARBA00022842"/>
    </source>
</evidence>
<accession>A0A1W6L2E1</accession>
<keyword evidence="1" id="KW-0808">Transferase</keyword>
<keyword evidence="4" id="KW-0460">Magnesium</keyword>
<keyword evidence="2" id="KW-0548">Nucleotidyltransferase</keyword>
<sequence>MTPRIRMAQSGNQTELEQSPLFGISDPRELAELVATPLPSLWRIARARDNYTALQMETGGKLRTVNRPCRALGAVQRRIQHLLSFIPLPDYLHSGVPGRSNLTNATVHRDGAWLCQIDLKAFFVQVTDAKVFHFFWQRMQCEPEIATLLTRLNTTNGHVPLGGHCSLQLAFLVAQPLLDDLDRTAREEDIRFSTYVDDLSFSGAKATPSFLWAVKQIIHRHGFRYHHDRCHRPGGRRLVTGVLLHKSCMEVRPQLVQRIWTDWSAMFTAPSDDASLRPLQGRLAVASQIEPRYREAHDSMKVMRKTLRDSPEPALAPASVSALANRKLVRARLSTSGSAHFDT</sequence>
<evidence type="ECO:0000256" key="1">
    <source>
        <dbReference type="ARBA" id="ARBA00022679"/>
    </source>
</evidence>
<evidence type="ECO:0000256" key="2">
    <source>
        <dbReference type="ARBA" id="ARBA00022695"/>
    </source>
</evidence>
<gene>
    <name evidence="6" type="ORF">A4W93_00160</name>
</gene>
<organism evidence="6 7">
    <name type="scientific">Piscinibacter gummiphilus</name>
    <dbReference type="NCBI Taxonomy" id="946333"/>
    <lineage>
        <taxon>Bacteria</taxon>
        <taxon>Pseudomonadati</taxon>
        <taxon>Pseudomonadota</taxon>
        <taxon>Betaproteobacteria</taxon>
        <taxon>Burkholderiales</taxon>
        <taxon>Sphaerotilaceae</taxon>
        <taxon>Piscinibacter</taxon>
    </lineage>
</organism>
<name>A0A1W6L2E1_9BURK</name>
<keyword evidence="3" id="KW-0479">Metal-binding</keyword>
<dbReference type="GO" id="GO:0046872">
    <property type="term" value="F:metal ion binding"/>
    <property type="evidence" value="ECO:0007669"/>
    <property type="project" value="UniProtKB-KW"/>
</dbReference>
<keyword evidence="7" id="KW-1185">Reference proteome</keyword>
<protein>
    <submittedName>
        <fullName evidence="6">Uncharacterized protein</fullName>
    </submittedName>
</protein>
<dbReference type="GO" id="GO:0003964">
    <property type="term" value="F:RNA-directed DNA polymerase activity"/>
    <property type="evidence" value="ECO:0007669"/>
    <property type="project" value="UniProtKB-KW"/>
</dbReference>
<evidence type="ECO:0000313" key="7">
    <source>
        <dbReference type="Proteomes" id="UP000193427"/>
    </source>
</evidence>
<proteinExistence type="predicted"/>
<dbReference type="STRING" id="946333.A4W93_00160"/>
<dbReference type="GO" id="GO:0003723">
    <property type="term" value="F:RNA binding"/>
    <property type="evidence" value="ECO:0007669"/>
    <property type="project" value="InterPro"/>
</dbReference>
<dbReference type="KEGG" id="rgu:A4W93_00160"/>
<evidence type="ECO:0000256" key="3">
    <source>
        <dbReference type="ARBA" id="ARBA00022723"/>
    </source>
</evidence>